<evidence type="ECO:0000313" key="1">
    <source>
        <dbReference type="EMBL" id="CAB4186414.1"/>
    </source>
</evidence>
<proteinExistence type="predicted"/>
<gene>
    <name evidence="1" type="ORF">UFOVP1144_25</name>
</gene>
<name>A0A6J5R477_9CAUD</name>
<accession>A0A6J5R477</accession>
<protein>
    <submittedName>
        <fullName evidence="1">Uncharacterized protein</fullName>
    </submittedName>
</protein>
<organism evidence="1">
    <name type="scientific">uncultured Caudovirales phage</name>
    <dbReference type="NCBI Taxonomy" id="2100421"/>
    <lineage>
        <taxon>Viruses</taxon>
        <taxon>Duplodnaviria</taxon>
        <taxon>Heunggongvirae</taxon>
        <taxon>Uroviricota</taxon>
        <taxon>Caudoviricetes</taxon>
        <taxon>Peduoviridae</taxon>
        <taxon>Maltschvirus</taxon>
        <taxon>Maltschvirus maltsch</taxon>
    </lineage>
</organism>
<dbReference type="EMBL" id="LR797094">
    <property type="protein sequence ID" value="CAB4186414.1"/>
    <property type="molecule type" value="Genomic_DNA"/>
</dbReference>
<reference evidence="1" key="1">
    <citation type="submission" date="2020-05" db="EMBL/GenBank/DDBJ databases">
        <authorList>
            <person name="Chiriac C."/>
            <person name="Salcher M."/>
            <person name="Ghai R."/>
            <person name="Kavagutti S V."/>
        </authorList>
    </citation>
    <scope>NUCLEOTIDE SEQUENCE</scope>
</reference>
<sequence>MAHFAEIDKDNKVIRVLVISDEFEKDGQKYLSKTLGLGGTWIQTSYNHKIRGKFAAIGDYYDSDLDVFIQPYVAPVIIDEAIPE</sequence>